<dbReference type="Proteomes" id="UP000475582">
    <property type="component" value="Unassembled WGS sequence"/>
</dbReference>
<name>A0A6L6PS98_9BURK</name>
<reference evidence="2 3" key="1">
    <citation type="submission" date="2019-11" db="EMBL/GenBank/DDBJ databases">
        <title>Type strains purchased from KCTC, JCM and DSMZ.</title>
        <authorList>
            <person name="Lu H."/>
        </authorList>
    </citation>
    <scope>NUCLEOTIDE SEQUENCE [LARGE SCALE GENOMIC DNA]</scope>
    <source>
        <strain evidence="2 3">KCTC 22382</strain>
    </source>
</reference>
<comment type="caution">
    <text evidence="2">The sequence shown here is derived from an EMBL/GenBank/DDBJ whole genome shotgun (WGS) entry which is preliminary data.</text>
</comment>
<sequence length="105" mass="11859">MGWHILGNRILSDKEMHAKSGEFLDIAVPSVPTGIIVWILTEFLPKFHFFVVHTTTTKLIYVGVGIIAFLMCYAYRKLIATLAVIAFFGFILFCAGMTFLEWVAK</sequence>
<protein>
    <submittedName>
        <fullName evidence="2">Uncharacterized protein</fullName>
    </submittedName>
</protein>
<keyword evidence="1" id="KW-0472">Membrane</keyword>
<organism evidence="2 3">
    <name type="scientific">Duganella radicis</name>
    <dbReference type="NCBI Taxonomy" id="551988"/>
    <lineage>
        <taxon>Bacteria</taxon>
        <taxon>Pseudomonadati</taxon>
        <taxon>Pseudomonadota</taxon>
        <taxon>Betaproteobacteria</taxon>
        <taxon>Burkholderiales</taxon>
        <taxon>Oxalobacteraceae</taxon>
        <taxon>Telluria group</taxon>
        <taxon>Duganella</taxon>
    </lineage>
</organism>
<dbReference type="AlphaFoldDB" id="A0A6L6PS98"/>
<feature type="transmembrane region" description="Helical" evidence="1">
    <location>
        <begin position="47"/>
        <end position="71"/>
    </location>
</feature>
<evidence type="ECO:0000313" key="2">
    <source>
        <dbReference type="EMBL" id="MTV41938.1"/>
    </source>
</evidence>
<keyword evidence="1" id="KW-0812">Transmembrane</keyword>
<evidence type="ECO:0000256" key="1">
    <source>
        <dbReference type="SAM" id="Phobius"/>
    </source>
</evidence>
<accession>A0A6L6PS98</accession>
<feature type="transmembrane region" description="Helical" evidence="1">
    <location>
        <begin position="78"/>
        <end position="100"/>
    </location>
</feature>
<gene>
    <name evidence="2" type="ORF">GM676_30775</name>
</gene>
<keyword evidence="3" id="KW-1185">Reference proteome</keyword>
<feature type="transmembrane region" description="Helical" evidence="1">
    <location>
        <begin position="21"/>
        <end position="41"/>
    </location>
</feature>
<dbReference type="EMBL" id="WNKY01000084">
    <property type="protein sequence ID" value="MTV41938.1"/>
    <property type="molecule type" value="Genomic_DNA"/>
</dbReference>
<proteinExistence type="predicted"/>
<dbReference type="RefSeq" id="WP_155468375.1">
    <property type="nucleotide sequence ID" value="NZ_WNKY01000084.1"/>
</dbReference>
<keyword evidence="1" id="KW-1133">Transmembrane helix</keyword>
<evidence type="ECO:0000313" key="3">
    <source>
        <dbReference type="Proteomes" id="UP000475582"/>
    </source>
</evidence>
<dbReference type="OrthoDB" id="8590861at2"/>